<protein>
    <submittedName>
        <fullName evidence="2">Glycosyltransferase family 2 protein</fullName>
    </submittedName>
</protein>
<sequence length="292" mass="31470">MSASRPPSDLTVIIPAFRAEGTITRAVESALAAGAETVIVVDDGSDDATGERAESAGAVCIRQENAGAAKARANGAEHASSKYLVFLDSDDELIPTAVQRSVQILEENPSLAVSAGTVIGVTDEGTERPFPVRYSPVDTESLLVNGFGPWPPCAAVVRRESYVRSKSAQPAALAPRFAEDYELLIRLSLVGGIAVRDEASCRYSLAGGKSVRSATSAIEAKERIREHYARHLNIEIERMSDRRIRMAASARRARAEWASGNKMATAARLGEWFLADPVYASRKLLSKPWSRN</sequence>
<dbReference type="CDD" id="cd00761">
    <property type="entry name" value="Glyco_tranf_GTA_type"/>
    <property type="match status" value="1"/>
</dbReference>
<evidence type="ECO:0000313" key="3">
    <source>
        <dbReference type="Proteomes" id="UP000286208"/>
    </source>
</evidence>
<dbReference type="PANTHER" id="PTHR43685:SF11">
    <property type="entry name" value="GLYCOSYLTRANSFERASE TAGX-RELATED"/>
    <property type="match status" value="1"/>
</dbReference>
<keyword evidence="3" id="KW-1185">Reference proteome</keyword>
<reference evidence="2 3" key="1">
    <citation type="submission" date="2018-11" db="EMBL/GenBank/DDBJ databases">
        <title>Rhodococcus spongicola sp. nov. and Rhodococcus xishaensis sp. nov. from marine sponges.</title>
        <authorList>
            <person name="Li L."/>
            <person name="Lin H.W."/>
        </authorList>
    </citation>
    <scope>NUCLEOTIDE SEQUENCE [LARGE SCALE GENOMIC DNA]</scope>
    <source>
        <strain evidence="2 3">CCTCC AB2014297</strain>
    </source>
</reference>
<dbReference type="Pfam" id="PF00535">
    <property type="entry name" value="Glycos_transf_2"/>
    <property type="match status" value="1"/>
</dbReference>
<dbReference type="InterPro" id="IPR050834">
    <property type="entry name" value="Glycosyltransf_2"/>
</dbReference>
<dbReference type="GO" id="GO:0016740">
    <property type="term" value="F:transferase activity"/>
    <property type="evidence" value="ECO:0007669"/>
    <property type="project" value="UniProtKB-KW"/>
</dbReference>
<dbReference type="OrthoDB" id="9810303at2"/>
<accession>A0A3S3BEB3</accession>
<dbReference type="EMBL" id="RKLP01000005">
    <property type="protein sequence ID" value="RVW09322.1"/>
    <property type="molecule type" value="Genomic_DNA"/>
</dbReference>
<dbReference type="PANTHER" id="PTHR43685">
    <property type="entry name" value="GLYCOSYLTRANSFERASE"/>
    <property type="match status" value="1"/>
</dbReference>
<dbReference type="Proteomes" id="UP000286208">
    <property type="component" value="Unassembled WGS sequence"/>
</dbReference>
<feature type="domain" description="Glycosyltransferase 2-like" evidence="1">
    <location>
        <begin position="11"/>
        <end position="137"/>
    </location>
</feature>
<evidence type="ECO:0000259" key="1">
    <source>
        <dbReference type="Pfam" id="PF00535"/>
    </source>
</evidence>
<gene>
    <name evidence="2" type="ORF">EGT67_10995</name>
</gene>
<dbReference type="InterPro" id="IPR029044">
    <property type="entry name" value="Nucleotide-diphossugar_trans"/>
</dbReference>
<evidence type="ECO:0000313" key="2">
    <source>
        <dbReference type="EMBL" id="RVW09322.1"/>
    </source>
</evidence>
<name>A0A3S3BEB3_9NOCA</name>
<dbReference type="SUPFAM" id="SSF53448">
    <property type="entry name" value="Nucleotide-diphospho-sugar transferases"/>
    <property type="match status" value="1"/>
</dbReference>
<dbReference type="InterPro" id="IPR001173">
    <property type="entry name" value="Glyco_trans_2-like"/>
</dbReference>
<proteinExistence type="predicted"/>
<comment type="caution">
    <text evidence="2">The sequence shown here is derived from an EMBL/GenBank/DDBJ whole genome shotgun (WGS) entry which is preliminary data.</text>
</comment>
<dbReference type="Gene3D" id="3.90.550.10">
    <property type="entry name" value="Spore Coat Polysaccharide Biosynthesis Protein SpsA, Chain A"/>
    <property type="match status" value="1"/>
</dbReference>
<organism evidence="2 3">
    <name type="scientific">Prescottella agglutinans</name>
    <dbReference type="NCBI Taxonomy" id="1644129"/>
    <lineage>
        <taxon>Bacteria</taxon>
        <taxon>Bacillati</taxon>
        <taxon>Actinomycetota</taxon>
        <taxon>Actinomycetes</taxon>
        <taxon>Mycobacteriales</taxon>
        <taxon>Nocardiaceae</taxon>
        <taxon>Prescottella</taxon>
    </lineage>
</organism>
<keyword evidence="2" id="KW-0808">Transferase</keyword>
<dbReference type="AlphaFoldDB" id="A0A3S3BEB3"/>
<dbReference type="RefSeq" id="WP_127916121.1">
    <property type="nucleotide sequence ID" value="NZ_RKLP01000005.1"/>
</dbReference>